<keyword evidence="1" id="KW-0472">Membrane</keyword>
<comment type="caution">
    <text evidence="2">The sequence shown here is derived from an EMBL/GenBank/DDBJ whole genome shotgun (WGS) entry which is preliminary data.</text>
</comment>
<keyword evidence="3" id="KW-1185">Reference proteome</keyword>
<evidence type="ECO:0000256" key="1">
    <source>
        <dbReference type="SAM" id="Phobius"/>
    </source>
</evidence>
<sequence>MSNIDQRIGWAVDWLHRSQLGDRHGGAGWGWVSDVPPNPQNTAEAVVALTAAGRPVPRADEVRALVRRDVVDTESGAWEFRSPIDLSWRLRALSCLDVEPTDPAVMGCLRELHAKRDPETRGWRLSGPVGPVSLTATTAALHALADLAAADEVAARALLHGTSLVVSLLLDDDPRIQPMYACAHAALLLSRPEVAVVGGKRVDRVRATTVERMLDGLRRGEARVEEEPFRRGAMADTWRHLSLHLAVCAVVTADERTVFDPGVRHGLVELLELQETQELSAARGGFRTSTEGFVTSYATVQGLEAMTAVRRMVNERVNPATVFDMICREQGVHPRDAQKVVGYQGTVVLMNSHAGAMSLAAALPAGLTIALLAVLFADDLGVVISRSLVVWGTFFVALGTYTGIATRLPSVPKARTAAAVFAAFTAVILPVVTFLLS</sequence>
<gene>
    <name evidence="2" type="ORF">GCM10011588_19160</name>
</gene>
<feature type="transmembrane region" description="Helical" evidence="1">
    <location>
        <begin position="416"/>
        <end position="436"/>
    </location>
</feature>
<feature type="transmembrane region" description="Helical" evidence="1">
    <location>
        <begin position="383"/>
        <end position="404"/>
    </location>
</feature>
<protein>
    <submittedName>
        <fullName evidence="2">Uncharacterized protein</fullName>
    </submittedName>
</protein>
<accession>A0A917RG23</accession>
<name>A0A917RG23_9NOCA</name>
<reference evidence="2" key="1">
    <citation type="journal article" date="2014" name="Int. J. Syst. Evol. Microbiol.">
        <title>Complete genome sequence of Corynebacterium casei LMG S-19264T (=DSM 44701T), isolated from a smear-ripened cheese.</title>
        <authorList>
            <consortium name="US DOE Joint Genome Institute (JGI-PGF)"/>
            <person name="Walter F."/>
            <person name="Albersmeier A."/>
            <person name="Kalinowski J."/>
            <person name="Ruckert C."/>
        </authorList>
    </citation>
    <scope>NUCLEOTIDE SEQUENCE</scope>
    <source>
        <strain evidence="2">CGMCC 4.3508</strain>
    </source>
</reference>
<dbReference type="AlphaFoldDB" id="A0A917RG23"/>
<proteinExistence type="predicted"/>
<dbReference type="EMBL" id="BMMH01000003">
    <property type="protein sequence ID" value="GGL04813.1"/>
    <property type="molecule type" value="Genomic_DNA"/>
</dbReference>
<organism evidence="2 3">
    <name type="scientific">Nocardia jinanensis</name>
    <dbReference type="NCBI Taxonomy" id="382504"/>
    <lineage>
        <taxon>Bacteria</taxon>
        <taxon>Bacillati</taxon>
        <taxon>Actinomycetota</taxon>
        <taxon>Actinomycetes</taxon>
        <taxon>Mycobacteriales</taxon>
        <taxon>Nocardiaceae</taxon>
        <taxon>Nocardia</taxon>
    </lineage>
</organism>
<feature type="transmembrane region" description="Helical" evidence="1">
    <location>
        <begin position="359"/>
        <end position="377"/>
    </location>
</feature>
<dbReference type="SUPFAM" id="SSF48239">
    <property type="entry name" value="Terpenoid cyclases/Protein prenyltransferases"/>
    <property type="match status" value="1"/>
</dbReference>
<reference evidence="2" key="2">
    <citation type="submission" date="2020-09" db="EMBL/GenBank/DDBJ databases">
        <authorList>
            <person name="Sun Q."/>
            <person name="Zhou Y."/>
        </authorList>
    </citation>
    <scope>NUCLEOTIDE SEQUENCE</scope>
    <source>
        <strain evidence="2">CGMCC 4.3508</strain>
    </source>
</reference>
<dbReference type="Proteomes" id="UP000638263">
    <property type="component" value="Unassembled WGS sequence"/>
</dbReference>
<keyword evidence="1" id="KW-0812">Transmembrane</keyword>
<evidence type="ECO:0000313" key="3">
    <source>
        <dbReference type="Proteomes" id="UP000638263"/>
    </source>
</evidence>
<keyword evidence="1" id="KW-1133">Transmembrane helix</keyword>
<evidence type="ECO:0000313" key="2">
    <source>
        <dbReference type="EMBL" id="GGL04813.1"/>
    </source>
</evidence>
<dbReference type="RefSeq" id="WP_062998412.1">
    <property type="nucleotide sequence ID" value="NZ_BMMH01000003.1"/>
</dbReference>
<dbReference type="InterPro" id="IPR008930">
    <property type="entry name" value="Terpenoid_cyclase/PrenylTrfase"/>
</dbReference>